<dbReference type="InterPro" id="IPR016185">
    <property type="entry name" value="PreATP-grasp_dom_sf"/>
</dbReference>
<evidence type="ECO:0000256" key="4">
    <source>
        <dbReference type="ARBA" id="ARBA00022840"/>
    </source>
</evidence>
<evidence type="ECO:0000256" key="1">
    <source>
        <dbReference type="ARBA" id="ARBA00022598"/>
    </source>
</evidence>
<keyword evidence="1 5" id="KW-0436">Ligase</keyword>
<evidence type="ECO:0000313" key="8">
    <source>
        <dbReference type="EMBL" id="ABM75301.1"/>
    </source>
</evidence>
<dbReference type="Gene3D" id="3.40.50.20">
    <property type="match status" value="1"/>
</dbReference>
<feature type="binding site" evidence="5">
    <location>
        <position position="140"/>
    </location>
    <ligand>
        <name>ATP</name>
        <dbReference type="ChEBI" id="CHEBI:30616"/>
    </ligand>
</feature>
<dbReference type="InterPro" id="IPR040686">
    <property type="entry name" value="PurK_C"/>
</dbReference>
<comment type="subunit">
    <text evidence="5 6">Homodimer.</text>
</comment>
<dbReference type="AlphaFoldDB" id="A2C1E1"/>
<dbReference type="Gene3D" id="3.30.1490.20">
    <property type="entry name" value="ATP-grasp fold, A domain"/>
    <property type="match status" value="1"/>
</dbReference>
<feature type="binding site" evidence="5">
    <location>
        <begin position="259"/>
        <end position="260"/>
    </location>
    <ligand>
        <name>ATP</name>
        <dbReference type="ChEBI" id="CHEBI:30616"/>
    </ligand>
</feature>
<dbReference type="Pfam" id="PF17769">
    <property type="entry name" value="PurK_C"/>
    <property type="match status" value="1"/>
</dbReference>
<evidence type="ECO:0000256" key="2">
    <source>
        <dbReference type="ARBA" id="ARBA00022741"/>
    </source>
</evidence>
<dbReference type="Proteomes" id="UP000002592">
    <property type="component" value="Chromosome"/>
</dbReference>
<organism evidence="8 9">
    <name type="scientific">Prochlorococcus marinus (strain NATL1A)</name>
    <dbReference type="NCBI Taxonomy" id="167555"/>
    <lineage>
        <taxon>Bacteria</taxon>
        <taxon>Bacillati</taxon>
        <taxon>Cyanobacteriota</taxon>
        <taxon>Cyanophyceae</taxon>
        <taxon>Synechococcales</taxon>
        <taxon>Prochlorococcaceae</taxon>
        <taxon>Prochlorococcus</taxon>
    </lineage>
</organism>
<dbReference type="UniPathway" id="UPA00074">
    <property type="reaction ID" value="UER00942"/>
</dbReference>
<dbReference type="GO" id="GO:0046872">
    <property type="term" value="F:metal ion binding"/>
    <property type="evidence" value="ECO:0007669"/>
    <property type="project" value="InterPro"/>
</dbReference>
<dbReference type="GO" id="GO:0004638">
    <property type="term" value="F:phosphoribosylaminoimidazole carboxylase activity"/>
    <property type="evidence" value="ECO:0007669"/>
    <property type="project" value="InterPro"/>
</dbReference>
<comment type="similarity">
    <text evidence="5 6">Belongs to the PurK/PurT family.</text>
</comment>
<feature type="binding site" evidence="5">
    <location>
        <position position="183"/>
    </location>
    <ligand>
        <name>ATP</name>
        <dbReference type="ChEBI" id="CHEBI:30616"/>
    </ligand>
</feature>
<keyword evidence="8" id="KW-0456">Lyase</keyword>
<comment type="function">
    <text evidence="6">Catalyzes the ATP-dependent conversion of 5-aminoimidazole ribonucleotide (AIR) and HCO(3)- to N5-carboxyaminoimidazole ribonucleotide (N5-CAIR).</text>
</comment>
<protein>
    <recommendedName>
        <fullName evidence="5 6">N5-carboxyaminoimidazole ribonucleotide synthase</fullName>
        <shortName evidence="5 6">N5-CAIR synthase</shortName>
        <ecNumber evidence="5 6">6.3.4.18</ecNumber>
    </recommendedName>
    <alternativeName>
        <fullName evidence="5 6">5-(carboxyamino)imidazole ribonucleotide synthetase</fullName>
    </alternativeName>
</protein>
<accession>A2C1E1</accession>
<dbReference type="InterPro" id="IPR011761">
    <property type="entry name" value="ATP-grasp"/>
</dbReference>
<dbReference type="GO" id="GO:0006189">
    <property type="term" value="P:'de novo' IMP biosynthetic process"/>
    <property type="evidence" value="ECO:0007669"/>
    <property type="project" value="UniProtKB-UniRule"/>
</dbReference>
<dbReference type="Gene3D" id="3.30.470.20">
    <property type="entry name" value="ATP-grasp fold, B domain"/>
    <property type="match status" value="1"/>
</dbReference>
<dbReference type="HOGENOM" id="CLU_011534_0_2_3"/>
<dbReference type="RefSeq" id="WP_011823457.1">
    <property type="nucleotide sequence ID" value="NC_008819.1"/>
</dbReference>
<comment type="pathway">
    <text evidence="5 6">Purine metabolism; IMP biosynthesis via de novo pathway; 5-amino-1-(5-phospho-D-ribosyl)imidazole-4-carboxylate from 5-amino-1-(5-phospho-D-ribosyl)imidazole (N5-CAIR route): step 1/2.</text>
</comment>
<dbReference type="InterPro" id="IPR003135">
    <property type="entry name" value="ATP-grasp_carboxylate-amine"/>
</dbReference>
<dbReference type="KEGG" id="pme:NATL1_07431"/>
<dbReference type="InterPro" id="IPR011054">
    <property type="entry name" value="Rudment_hybrid_motif"/>
</dbReference>
<dbReference type="Pfam" id="PF22660">
    <property type="entry name" value="RS_preATP-grasp-like"/>
    <property type="match status" value="1"/>
</dbReference>
<dbReference type="NCBIfam" id="TIGR01161">
    <property type="entry name" value="purK"/>
    <property type="match status" value="1"/>
</dbReference>
<proteinExistence type="inferred from homology"/>
<feature type="binding site" evidence="5">
    <location>
        <begin position="175"/>
        <end position="178"/>
    </location>
    <ligand>
        <name>ATP</name>
        <dbReference type="ChEBI" id="CHEBI:30616"/>
    </ligand>
</feature>
<feature type="domain" description="ATP-grasp" evidence="7">
    <location>
        <begin position="103"/>
        <end position="289"/>
    </location>
</feature>
<dbReference type="eggNOG" id="COG0026">
    <property type="taxonomic scope" value="Bacteria"/>
</dbReference>
<sequence>MIGVVGGGQLAMLLIEAGKKRNVDVVVQTAAKTDPAAKKTNQLVLHDPTNPVGTKLLAEKTRLITFENEWVDISSLLSLENNGVSFVPRLQSIRPLINKITQRELLNSLDIPCPDWLSIPLKKSTEIDLPADWGFPLMAKAAKGGYDGKGTKIIKNLKQLQEFLSVEREGQWMLEKWISFDKELSIVSSRDSKGIVRSLPIVETYQSKQVCDWVLAPADINHDVDLMVRNIAASLLAELQYVGVIAIEFFYGSEGLLVNEIAPRTHNSGHFSIDACSSSQFDQQICITSGIDVPMPEMLVNGALMANLLGLQSNYPTSLTQRLNDLRGIPGLNVHWYEKEEEKKGRKLGHVTYLLNNKDALSRKKEALDVLQTIRSIWPTS</sequence>
<comment type="function">
    <text evidence="5">Catalyzes the ATP-dependent conversion of 5-aminoimidazole ribonucleotide (AIR) and HCO(3)(-) to N5-carboxyaminoimidazole ribonucleotide (N5-CAIR).</text>
</comment>
<evidence type="ECO:0000256" key="5">
    <source>
        <dbReference type="HAMAP-Rule" id="MF_01928"/>
    </source>
</evidence>
<dbReference type="InterPro" id="IPR054350">
    <property type="entry name" value="PurT/PurK_preATP-grasp"/>
</dbReference>
<comment type="catalytic activity">
    <reaction evidence="5 6">
        <text>5-amino-1-(5-phospho-beta-D-ribosyl)imidazole + hydrogencarbonate + ATP = 5-carboxyamino-1-(5-phospho-D-ribosyl)imidazole + ADP + phosphate + 2 H(+)</text>
        <dbReference type="Rhea" id="RHEA:19317"/>
        <dbReference type="ChEBI" id="CHEBI:15378"/>
        <dbReference type="ChEBI" id="CHEBI:17544"/>
        <dbReference type="ChEBI" id="CHEBI:30616"/>
        <dbReference type="ChEBI" id="CHEBI:43474"/>
        <dbReference type="ChEBI" id="CHEBI:58730"/>
        <dbReference type="ChEBI" id="CHEBI:137981"/>
        <dbReference type="ChEBI" id="CHEBI:456216"/>
        <dbReference type="EC" id="6.3.4.18"/>
    </reaction>
</comment>
<name>A2C1E1_PROM1</name>
<evidence type="ECO:0000256" key="3">
    <source>
        <dbReference type="ARBA" id="ARBA00022755"/>
    </source>
</evidence>
<dbReference type="SUPFAM" id="SSF52440">
    <property type="entry name" value="PreATP-grasp domain"/>
    <property type="match status" value="1"/>
</dbReference>
<evidence type="ECO:0000313" key="9">
    <source>
        <dbReference type="Proteomes" id="UP000002592"/>
    </source>
</evidence>
<reference evidence="9" key="1">
    <citation type="journal article" date="2007" name="PLoS Genet.">
        <title>Patterns and implications of gene gain and loss in the evolution of Prochlorococcus.</title>
        <authorList>
            <person name="Kettler G.C."/>
            <person name="Martiny A.C."/>
            <person name="Huang K."/>
            <person name="Zucker J."/>
            <person name="Coleman M.L."/>
            <person name="Rodrigue S."/>
            <person name="Chen F."/>
            <person name="Lapidus A."/>
            <person name="Ferriera S."/>
            <person name="Johnson J."/>
            <person name="Steglich C."/>
            <person name="Church G.M."/>
            <person name="Richardson P."/>
            <person name="Chisholm S.W."/>
        </authorList>
    </citation>
    <scope>NUCLEOTIDE SEQUENCE [LARGE SCALE GENOMIC DNA]</scope>
    <source>
        <strain evidence="9">NATL1A</strain>
    </source>
</reference>
<dbReference type="PROSITE" id="PS50975">
    <property type="entry name" value="ATP_GRASP"/>
    <property type="match status" value="1"/>
</dbReference>
<feature type="binding site" evidence="5">
    <location>
        <position position="99"/>
    </location>
    <ligand>
        <name>ATP</name>
        <dbReference type="ChEBI" id="CHEBI:30616"/>
    </ligand>
</feature>
<dbReference type="SUPFAM" id="SSF56059">
    <property type="entry name" value="Glutathione synthetase ATP-binding domain-like"/>
    <property type="match status" value="1"/>
</dbReference>
<gene>
    <name evidence="5 6 8" type="primary">purK</name>
    <name evidence="8" type="ordered locus">NATL1_07431</name>
</gene>
<dbReference type="GO" id="GO:0005524">
    <property type="term" value="F:ATP binding"/>
    <property type="evidence" value="ECO:0007669"/>
    <property type="project" value="UniProtKB-UniRule"/>
</dbReference>
<dbReference type="EMBL" id="CP000553">
    <property type="protein sequence ID" value="ABM75301.1"/>
    <property type="molecule type" value="Genomic_DNA"/>
</dbReference>
<dbReference type="EC" id="6.3.4.18" evidence="5 6"/>
<dbReference type="HAMAP" id="MF_01928">
    <property type="entry name" value="PurK"/>
    <property type="match status" value="1"/>
</dbReference>
<dbReference type="Pfam" id="PF02222">
    <property type="entry name" value="ATP-grasp"/>
    <property type="match status" value="1"/>
</dbReference>
<keyword evidence="4 5" id="KW-0067">ATP-binding</keyword>
<dbReference type="SUPFAM" id="SSF51246">
    <property type="entry name" value="Rudiment single hybrid motif"/>
    <property type="match status" value="1"/>
</dbReference>
<dbReference type="InterPro" id="IPR005875">
    <property type="entry name" value="PurK"/>
</dbReference>
<evidence type="ECO:0000256" key="6">
    <source>
        <dbReference type="RuleBase" id="RU361200"/>
    </source>
</evidence>
<dbReference type="PANTHER" id="PTHR11609:SF5">
    <property type="entry name" value="PHOSPHORIBOSYLAMINOIMIDAZOLE CARBOXYLASE"/>
    <property type="match status" value="1"/>
</dbReference>
<comment type="caution">
    <text evidence="5">Lacks conserved residue(s) required for the propagation of feature annotation.</text>
</comment>
<dbReference type="InterPro" id="IPR013815">
    <property type="entry name" value="ATP_grasp_subdomain_1"/>
</dbReference>
<keyword evidence="3 5" id="KW-0658">Purine biosynthesis</keyword>
<keyword evidence="2 5" id="KW-0547">Nucleotide-binding</keyword>
<dbReference type="NCBIfam" id="NF004679">
    <property type="entry name" value="PRK06019.1-5"/>
    <property type="match status" value="1"/>
</dbReference>
<evidence type="ECO:0000259" key="7">
    <source>
        <dbReference type="PROSITE" id="PS50975"/>
    </source>
</evidence>
<dbReference type="GO" id="GO:0034028">
    <property type="term" value="F:5-(carboxyamino)imidazole ribonucleotide synthase activity"/>
    <property type="evidence" value="ECO:0007669"/>
    <property type="project" value="UniProtKB-UniRule"/>
</dbReference>
<dbReference type="PANTHER" id="PTHR11609">
    <property type="entry name" value="PURINE BIOSYNTHESIS PROTEIN 6/7, PUR6/7"/>
    <property type="match status" value="1"/>
</dbReference>